<dbReference type="STRING" id="1220924.W2S1G8"/>
<dbReference type="GO" id="GO:0009052">
    <property type="term" value="P:pentose-phosphate shunt, non-oxidative branch"/>
    <property type="evidence" value="ECO:0007669"/>
    <property type="project" value="InterPro"/>
</dbReference>
<dbReference type="GeneID" id="19971156"/>
<dbReference type="InParanoid" id="W2S1G8"/>
<evidence type="ECO:0000313" key="9">
    <source>
        <dbReference type="EMBL" id="ETN41878.1"/>
    </source>
</evidence>
<dbReference type="VEuPathDB" id="FungiDB:HMPREF1541_03817"/>
<dbReference type="GO" id="GO:0004751">
    <property type="term" value="F:ribose-5-phosphate isomerase activity"/>
    <property type="evidence" value="ECO:0007669"/>
    <property type="project" value="UniProtKB-EC"/>
</dbReference>
<dbReference type="SUPFAM" id="SSF75445">
    <property type="entry name" value="D-ribose-5-phosphate isomerase (RpiA), lid domain"/>
    <property type="match status" value="1"/>
</dbReference>
<evidence type="ECO:0000313" key="10">
    <source>
        <dbReference type="Proteomes" id="UP000030752"/>
    </source>
</evidence>
<dbReference type="Gene3D" id="3.30.70.260">
    <property type="match status" value="1"/>
</dbReference>
<comment type="similarity">
    <text evidence="3">Belongs to the ribose 5-phosphate isomerase family.</text>
</comment>
<dbReference type="InterPro" id="IPR037171">
    <property type="entry name" value="NagB/RpiA_transferase-like"/>
</dbReference>
<dbReference type="PANTHER" id="PTHR11934:SF0">
    <property type="entry name" value="RIBOSE-5-PHOSPHATE ISOMERASE"/>
    <property type="match status" value="1"/>
</dbReference>
<evidence type="ECO:0000256" key="7">
    <source>
        <dbReference type="ARBA" id="ARBA00029734"/>
    </source>
</evidence>
<dbReference type="EMBL" id="KB822719">
    <property type="protein sequence ID" value="ETN41878.1"/>
    <property type="molecule type" value="Genomic_DNA"/>
</dbReference>
<proteinExistence type="inferred from homology"/>
<dbReference type="GO" id="GO:0005737">
    <property type="term" value="C:cytoplasm"/>
    <property type="evidence" value="ECO:0007669"/>
    <property type="project" value="TreeGrafter"/>
</dbReference>
<dbReference type="EC" id="5.3.1.6" evidence="4"/>
<accession>W2S1G8</accession>
<evidence type="ECO:0000256" key="3">
    <source>
        <dbReference type="ARBA" id="ARBA00008088"/>
    </source>
</evidence>
<dbReference type="Pfam" id="PF06026">
    <property type="entry name" value="Rib_5-P_isom_A"/>
    <property type="match status" value="1"/>
</dbReference>
<dbReference type="FunCoup" id="W2S1G8">
    <property type="interactions" value="899"/>
</dbReference>
<protein>
    <recommendedName>
        <fullName evidence="5">Ribose-5-phosphate isomerase</fullName>
        <ecNumber evidence="4">5.3.1.6</ecNumber>
    </recommendedName>
    <alternativeName>
        <fullName evidence="8">D-ribose-5-phosphate ketol-isomerase</fullName>
    </alternativeName>
    <alternativeName>
        <fullName evidence="7">Phosphoriboisomerase</fullName>
    </alternativeName>
</protein>
<name>W2S1G8_CYPE1</name>
<evidence type="ECO:0000256" key="6">
    <source>
        <dbReference type="ARBA" id="ARBA00023235"/>
    </source>
</evidence>
<dbReference type="InterPro" id="IPR004788">
    <property type="entry name" value="Ribose5P_isomerase_type_A"/>
</dbReference>
<dbReference type="SUPFAM" id="SSF100950">
    <property type="entry name" value="NagB/RpiA/CoA transferase-like"/>
    <property type="match status" value="1"/>
</dbReference>
<organism evidence="9 10">
    <name type="scientific">Cyphellophora europaea (strain CBS 101466)</name>
    <name type="common">Phialophora europaea</name>
    <dbReference type="NCBI Taxonomy" id="1220924"/>
    <lineage>
        <taxon>Eukaryota</taxon>
        <taxon>Fungi</taxon>
        <taxon>Dikarya</taxon>
        <taxon>Ascomycota</taxon>
        <taxon>Pezizomycotina</taxon>
        <taxon>Eurotiomycetes</taxon>
        <taxon>Chaetothyriomycetidae</taxon>
        <taxon>Chaetothyriales</taxon>
        <taxon>Cyphellophoraceae</taxon>
        <taxon>Cyphellophora</taxon>
    </lineage>
</organism>
<dbReference type="FunFam" id="3.40.50.1360:FF:000014">
    <property type="entry name" value="Ribose 5-phosphate isomerase"/>
    <property type="match status" value="1"/>
</dbReference>
<dbReference type="GO" id="GO:0006014">
    <property type="term" value="P:D-ribose metabolic process"/>
    <property type="evidence" value="ECO:0007669"/>
    <property type="project" value="TreeGrafter"/>
</dbReference>
<dbReference type="Proteomes" id="UP000030752">
    <property type="component" value="Unassembled WGS sequence"/>
</dbReference>
<dbReference type="AlphaFoldDB" id="W2S1G8"/>
<evidence type="ECO:0000256" key="5">
    <source>
        <dbReference type="ARBA" id="ARBA00019150"/>
    </source>
</evidence>
<evidence type="ECO:0000256" key="2">
    <source>
        <dbReference type="ARBA" id="ARBA00004988"/>
    </source>
</evidence>
<gene>
    <name evidence="9" type="ORF">HMPREF1541_03817</name>
</gene>
<dbReference type="UniPathway" id="UPA00115">
    <property type="reaction ID" value="UER00412"/>
</dbReference>
<evidence type="ECO:0000256" key="8">
    <source>
        <dbReference type="ARBA" id="ARBA00032273"/>
    </source>
</evidence>
<dbReference type="CDD" id="cd01398">
    <property type="entry name" value="RPI_A"/>
    <property type="match status" value="1"/>
</dbReference>
<reference evidence="9 10" key="1">
    <citation type="submission" date="2013-03" db="EMBL/GenBank/DDBJ databases">
        <title>The Genome Sequence of Phialophora europaea CBS 101466.</title>
        <authorList>
            <consortium name="The Broad Institute Genomics Platform"/>
            <person name="Cuomo C."/>
            <person name="de Hoog S."/>
            <person name="Gorbushina A."/>
            <person name="Walker B."/>
            <person name="Young S.K."/>
            <person name="Zeng Q."/>
            <person name="Gargeya S."/>
            <person name="Fitzgerald M."/>
            <person name="Haas B."/>
            <person name="Abouelleil A."/>
            <person name="Allen A.W."/>
            <person name="Alvarado L."/>
            <person name="Arachchi H.M."/>
            <person name="Berlin A.M."/>
            <person name="Chapman S.B."/>
            <person name="Gainer-Dewar J."/>
            <person name="Goldberg J."/>
            <person name="Griggs A."/>
            <person name="Gujja S."/>
            <person name="Hansen M."/>
            <person name="Howarth C."/>
            <person name="Imamovic A."/>
            <person name="Ireland A."/>
            <person name="Larimer J."/>
            <person name="McCowan C."/>
            <person name="Murphy C."/>
            <person name="Pearson M."/>
            <person name="Poon T.W."/>
            <person name="Priest M."/>
            <person name="Roberts A."/>
            <person name="Saif S."/>
            <person name="Shea T."/>
            <person name="Sisk P."/>
            <person name="Sykes S."/>
            <person name="Wortman J."/>
            <person name="Nusbaum C."/>
            <person name="Birren B."/>
        </authorList>
    </citation>
    <scope>NUCLEOTIDE SEQUENCE [LARGE SCALE GENOMIC DNA]</scope>
    <source>
        <strain evidence="9 10">CBS 101466</strain>
    </source>
</reference>
<dbReference type="OrthoDB" id="1555531at2759"/>
<comment type="pathway">
    <text evidence="2">Carbohydrate degradation; pentose phosphate pathway; D-ribose 5-phosphate from D-ribulose 5-phosphate (non-oxidative stage): step 1/1.</text>
</comment>
<comment type="catalytic activity">
    <reaction evidence="1">
        <text>aldehydo-D-ribose 5-phosphate = D-ribulose 5-phosphate</text>
        <dbReference type="Rhea" id="RHEA:14657"/>
        <dbReference type="ChEBI" id="CHEBI:58121"/>
        <dbReference type="ChEBI" id="CHEBI:58273"/>
        <dbReference type="EC" id="5.3.1.6"/>
    </reaction>
</comment>
<evidence type="ECO:0000256" key="4">
    <source>
        <dbReference type="ARBA" id="ARBA00011959"/>
    </source>
</evidence>
<keyword evidence="10" id="KW-1185">Reference proteome</keyword>
<keyword evidence="6 9" id="KW-0413">Isomerase</keyword>
<sequence>MADIEAAKRAAALEAVSQHFPENPRFVGIGSGTTVKYVVEAIKGLGRDVSRIGFIPTGYQSKQLIIDAGLVPIEFDALPDDANIDVAFDGADEVDDDLNCIKGGGACLYQEKLVAMRSKAFICVADHRKLQSRLLTKWPTIPVEVEPKAARQVMQRLKILGSRSPDGKPPFLREGAMTKAGPIKTDQDFFIIDAPFPHPLLTSEDTAAGKMTDPSKGIWDVESLARTIKDINGVLAVGLFCGPTGPEAAAARVVGGQRPIACYFGMPDGSVTLRRAREKRNSIVQQYPPLVPTPSKE</sequence>
<dbReference type="RefSeq" id="XP_008716387.1">
    <property type="nucleotide sequence ID" value="XM_008718165.1"/>
</dbReference>
<dbReference type="eggNOG" id="KOG3075">
    <property type="taxonomic scope" value="Eukaryota"/>
</dbReference>
<dbReference type="GO" id="GO:0008615">
    <property type="term" value="P:pyridoxine biosynthetic process"/>
    <property type="evidence" value="ECO:0007669"/>
    <property type="project" value="EnsemblFungi"/>
</dbReference>
<dbReference type="Gene3D" id="3.40.50.1360">
    <property type="match status" value="1"/>
</dbReference>
<dbReference type="NCBIfam" id="TIGR00021">
    <property type="entry name" value="rpiA"/>
    <property type="match status" value="1"/>
</dbReference>
<evidence type="ECO:0000256" key="1">
    <source>
        <dbReference type="ARBA" id="ARBA00001713"/>
    </source>
</evidence>
<dbReference type="HOGENOM" id="CLU_056590_0_0_1"/>
<dbReference type="PANTHER" id="PTHR11934">
    <property type="entry name" value="RIBOSE-5-PHOSPHATE ISOMERASE"/>
    <property type="match status" value="1"/>
</dbReference>